<dbReference type="Proteomes" id="UP000036681">
    <property type="component" value="Unplaced"/>
</dbReference>
<feature type="signal peptide" evidence="1">
    <location>
        <begin position="1"/>
        <end position="25"/>
    </location>
</feature>
<name>A0A0M3IJ18_ASCLU</name>
<dbReference type="InterPro" id="IPR029063">
    <property type="entry name" value="SAM-dependent_MTases_sf"/>
</dbReference>
<feature type="chain" id="PRO_5005657272" evidence="1">
    <location>
        <begin position="26"/>
        <end position="328"/>
    </location>
</feature>
<dbReference type="SUPFAM" id="SSF53335">
    <property type="entry name" value="S-adenosyl-L-methionine-dependent methyltransferases"/>
    <property type="match status" value="1"/>
</dbReference>
<accession>A0A0M3IJ18</accession>
<sequence>MVMNFASLFALPLSLHHMLLNPAFGHYSSVSIAAFDTSMARLSIVDIASRDINNKTIIYRRLMNTERKEITISEVALIQPNAMNAAMLDTTKLKVDLTKLSALARPLIAPPFATGSLSFNRNATSDVLMIGLGGSQMNNFLHYYFPNMNITVIELEHIMLEIARRYFGLSEDSHQHVINMDGLDYLEEAVKQGRKFDAIYIDACSTAFPNAEEMPCPVHGFLSDRNIANLKAVLKKTGTLMLKMLIFAKDIAATADKVLVCSLADVSKDRLVEDTFLKKQNEFYEHFGLVLVCSLDDVSKDRLVEDTFLKKQNEFYEHFGLIGGKNEF</sequence>
<evidence type="ECO:0000313" key="2">
    <source>
        <dbReference type="Proteomes" id="UP000036681"/>
    </source>
</evidence>
<proteinExistence type="predicted"/>
<keyword evidence="1" id="KW-0732">Signal</keyword>
<dbReference type="AlphaFoldDB" id="A0A0M3IJ18"/>
<keyword evidence="2" id="KW-1185">Reference proteome</keyword>
<dbReference type="WBParaSite" id="ALUE_0001859601-mRNA-1">
    <property type="protein sequence ID" value="ALUE_0001859601-mRNA-1"/>
    <property type="gene ID" value="ALUE_0001859601"/>
</dbReference>
<evidence type="ECO:0000313" key="3">
    <source>
        <dbReference type="WBParaSite" id="ALUE_0001859601-mRNA-1"/>
    </source>
</evidence>
<protein>
    <submittedName>
        <fullName evidence="3">PABS domain-containing protein</fullName>
    </submittedName>
</protein>
<evidence type="ECO:0000256" key="1">
    <source>
        <dbReference type="SAM" id="SignalP"/>
    </source>
</evidence>
<organism evidence="2 3">
    <name type="scientific">Ascaris lumbricoides</name>
    <name type="common">Giant roundworm</name>
    <dbReference type="NCBI Taxonomy" id="6252"/>
    <lineage>
        <taxon>Eukaryota</taxon>
        <taxon>Metazoa</taxon>
        <taxon>Ecdysozoa</taxon>
        <taxon>Nematoda</taxon>
        <taxon>Chromadorea</taxon>
        <taxon>Rhabditida</taxon>
        <taxon>Spirurina</taxon>
        <taxon>Ascaridomorpha</taxon>
        <taxon>Ascaridoidea</taxon>
        <taxon>Ascarididae</taxon>
        <taxon>Ascaris</taxon>
    </lineage>
</organism>
<reference evidence="3" key="1">
    <citation type="submission" date="2017-02" db="UniProtKB">
        <authorList>
            <consortium name="WormBaseParasite"/>
        </authorList>
    </citation>
    <scope>IDENTIFICATION</scope>
</reference>
<dbReference type="Gene3D" id="3.40.50.150">
    <property type="entry name" value="Vaccinia Virus protein VP39"/>
    <property type="match status" value="1"/>
</dbReference>